<evidence type="ECO:0008006" key="3">
    <source>
        <dbReference type="Google" id="ProtNLM"/>
    </source>
</evidence>
<keyword evidence="2" id="KW-1185">Reference proteome</keyword>
<gene>
    <name evidence="1" type="ORF">GALMADRAFT_210181</name>
</gene>
<dbReference type="Proteomes" id="UP000027222">
    <property type="component" value="Unassembled WGS sequence"/>
</dbReference>
<name>A0A067T3X6_GALM3</name>
<organism evidence="1 2">
    <name type="scientific">Galerina marginata (strain CBS 339.88)</name>
    <dbReference type="NCBI Taxonomy" id="685588"/>
    <lineage>
        <taxon>Eukaryota</taxon>
        <taxon>Fungi</taxon>
        <taxon>Dikarya</taxon>
        <taxon>Basidiomycota</taxon>
        <taxon>Agaricomycotina</taxon>
        <taxon>Agaricomycetes</taxon>
        <taxon>Agaricomycetidae</taxon>
        <taxon>Agaricales</taxon>
        <taxon>Agaricineae</taxon>
        <taxon>Strophariaceae</taxon>
        <taxon>Galerina</taxon>
    </lineage>
</organism>
<accession>A0A067T3X6</accession>
<sequence length="436" mass="49218">MSSTLAAISYARAAMPFDVIHTIVGLVYEEHDLSTLIAVSATCLQCLPLCRKLIFSRIGVSVEDLHETPGQLSLSVHSLGKLLKSRPSIARYIAKLEINASNPVFPGEELLPLLPRLTFVKTLLLTCKPLQTLYMLQHRIGRMDDWTYIKQSTRHCVDCLLRKPSITELEISHLYYFPDAMFAICPTVTRLSLNDVTFSKDGPQLGRPAKPMLFSNIFRPRLTQLEIGRNFYGFGFFNAIGNFKLDPESLDFSGVKALSIYLQWNTQLPLFSRLMHKVERLDTLQLTMEDSDPHFPGHFSILHLMGLPATRHIRHLKLVYLEGYSGTEELLGVAPCVDALRRVQRKELLETVSIQLRSSLAYQELIEEDLKTLDAALTDHEFRSLNRVGLTITIAAQDTRSIPTPTPSTLVQHLVHLSAHPSRGLDFEFVVETDPE</sequence>
<reference evidence="2" key="1">
    <citation type="journal article" date="2014" name="Proc. Natl. Acad. Sci. U.S.A.">
        <title>Extensive sampling of basidiomycete genomes demonstrates inadequacy of the white-rot/brown-rot paradigm for wood decay fungi.</title>
        <authorList>
            <person name="Riley R."/>
            <person name="Salamov A.A."/>
            <person name="Brown D.W."/>
            <person name="Nagy L.G."/>
            <person name="Floudas D."/>
            <person name="Held B.W."/>
            <person name="Levasseur A."/>
            <person name="Lombard V."/>
            <person name="Morin E."/>
            <person name="Otillar R."/>
            <person name="Lindquist E.A."/>
            <person name="Sun H."/>
            <person name="LaButti K.M."/>
            <person name="Schmutz J."/>
            <person name="Jabbour D."/>
            <person name="Luo H."/>
            <person name="Baker S.E."/>
            <person name="Pisabarro A.G."/>
            <person name="Walton J.D."/>
            <person name="Blanchette R.A."/>
            <person name="Henrissat B."/>
            <person name="Martin F."/>
            <person name="Cullen D."/>
            <person name="Hibbett D.S."/>
            <person name="Grigoriev I.V."/>
        </authorList>
    </citation>
    <scope>NUCLEOTIDE SEQUENCE [LARGE SCALE GENOMIC DNA]</scope>
    <source>
        <strain evidence="2">CBS 339.88</strain>
    </source>
</reference>
<dbReference type="OrthoDB" id="2745898at2759"/>
<protein>
    <recommendedName>
        <fullName evidence="3">F-box domain-containing protein</fullName>
    </recommendedName>
</protein>
<dbReference type="HOGENOM" id="CLU_628570_0_0_1"/>
<evidence type="ECO:0000313" key="2">
    <source>
        <dbReference type="Proteomes" id="UP000027222"/>
    </source>
</evidence>
<evidence type="ECO:0000313" key="1">
    <source>
        <dbReference type="EMBL" id="KDR77012.1"/>
    </source>
</evidence>
<dbReference type="AlphaFoldDB" id="A0A067T3X6"/>
<proteinExistence type="predicted"/>
<dbReference type="EMBL" id="KL142377">
    <property type="protein sequence ID" value="KDR77012.1"/>
    <property type="molecule type" value="Genomic_DNA"/>
</dbReference>